<sequence>MNFNIPQKKNSYLVKKIFKKVLKHLKTKAL</sequence>
<evidence type="ECO:0000313" key="2">
    <source>
        <dbReference type="Proteomes" id="UP000185221"/>
    </source>
</evidence>
<dbReference type="Proteomes" id="UP000185221">
    <property type="component" value="Unassembled WGS sequence"/>
</dbReference>
<accession>A0A1N6HSS8</accession>
<evidence type="ECO:0000313" key="1">
    <source>
        <dbReference type="EMBL" id="SIO22796.1"/>
    </source>
</evidence>
<dbReference type="EMBL" id="FSRC01000004">
    <property type="protein sequence ID" value="SIO22796.1"/>
    <property type="molecule type" value="Genomic_DNA"/>
</dbReference>
<organism evidence="1 2">
    <name type="scientific">Algoriphagus halophilus</name>
    <dbReference type="NCBI Taxonomy" id="226505"/>
    <lineage>
        <taxon>Bacteria</taxon>
        <taxon>Pseudomonadati</taxon>
        <taxon>Bacteroidota</taxon>
        <taxon>Cytophagia</taxon>
        <taxon>Cytophagales</taxon>
        <taxon>Cyclobacteriaceae</taxon>
        <taxon>Algoriphagus</taxon>
    </lineage>
</organism>
<gene>
    <name evidence="1" type="ORF">SAMN05444394_3959</name>
</gene>
<dbReference type="AlphaFoldDB" id="A0A1N6HSS8"/>
<proteinExistence type="predicted"/>
<reference evidence="2" key="1">
    <citation type="submission" date="2016-11" db="EMBL/GenBank/DDBJ databases">
        <authorList>
            <person name="Varghese N."/>
            <person name="Submissions S."/>
        </authorList>
    </citation>
    <scope>NUCLEOTIDE SEQUENCE [LARGE SCALE GENOMIC DNA]</scope>
    <source>
        <strain evidence="2">DSM 15292</strain>
    </source>
</reference>
<protein>
    <submittedName>
        <fullName evidence="1">Uncharacterized protein</fullName>
    </submittedName>
</protein>
<keyword evidence="2" id="KW-1185">Reference proteome</keyword>
<name>A0A1N6HSS8_9BACT</name>